<accession>A0ABT8BLK2</accession>
<comment type="caution">
    <text evidence="1">The sequence shown here is derived from an EMBL/GenBank/DDBJ whole genome shotgun (WGS) entry which is preliminary data.</text>
</comment>
<evidence type="ECO:0000313" key="2">
    <source>
        <dbReference type="Proteomes" id="UP001224644"/>
    </source>
</evidence>
<dbReference type="Proteomes" id="UP001224644">
    <property type="component" value="Unassembled WGS sequence"/>
</dbReference>
<organism evidence="1 2">
    <name type="scientific">Methylobacterium adhaesivum</name>
    <dbReference type="NCBI Taxonomy" id="333297"/>
    <lineage>
        <taxon>Bacteria</taxon>
        <taxon>Pseudomonadati</taxon>
        <taxon>Pseudomonadota</taxon>
        <taxon>Alphaproteobacteria</taxon>
        <taxon>Hyphomicrobiales</taxon>
        <taxon>Methylobacteriaceae</taxon>
        <taxon>Methylobacterium</taxon>
    </lineage>
</organism>
<dbReference type="InterPro" id="IPR011604">
    <property type="entry name" value="PDDEXK-like_dom_sf"/>
</dbReference>
<name>A0ABT8BLK2_9HYPH</name>
<proteinExistence type="predicted"/>
<reference evidence="2" key="1">
    <citation type="journal article" date="2019" name="Int. J. Syst. Evol. Microbiol.">
        <title>The Global Catalogue of Microorganisms (GCM) 10K type strain sequencing project: providing services to taxonomists for standard genome sequencing and annotation.</title>
        <authorList>
            <consortium name="The Broad Institute Genomics Platform"/>
            <consortium name="The Broad Institute Genome Sequencing Center for Infectious Disease"/>
            <person name="Wu L."/>
            <person name="Ma J."/>
        </authorList>
    </citation>
    <scope>NUCLEOTIDE SEQUENCE [LARGE SCALE GENOMIC DNA]</scope>
    <source>
        <strain evidence="2">CECT 7069</strain>
    </source>
</reference>
<protein>
    <recommendedName>
        <fullName evidence="3">Oxidoreductase</fullName>
    </recommendedName>
</protein>
<gene>
    <name evidence="1" type="ORF">QWZ12_15800</name>
</gene>
<evidence type="ECO:0008006" key="3">
    <source>
        <dbReference type="Google" id="ProtNLM"/>
    </source>
</evidence>
<dbReference type="EMBL" id="JAUFPX010000015">
    <property type="protein sequence ID" value="MDN3592061.1"/>
    <property type="molecule type" value="Genomic_DNA"/>
</dbReference>
<sequence>MALIPPPQSHTVDAIYAAYAATRARSWEGLGISISDLGNECDRAVWYALRWAAPQEVITGLKAITFETGEIEEERLLNSLRMIGCEVEAVDPFTGKQVRVSAVFGFVRGKIDGKVLGLPEAPKTWHVVECKSAGDKYYKAVAKAQSVREGYFSHWVQLNTYLHLLGFERGLYMLRNKNTGEIYCERVETDHDAAIRMLANAERIVAMHEPPAKLHTNPKAKTAFKCGFCRFKGICHEGAFPRVNCRTCLHATAERLENATISCARWVKPLTPDEQREGCGAHLYLPALVPGELLDADEDAETVTYKLKDGSTWVDGSGKPRVADEAVVLEDVAA</sequence>
<dbReference type="Gene3D" id="3.90.320.10">
    <property type="match status" value="1"/>
</dbReference>
<dbReference type="RefSeq" id="WP_238226123.1">
    <property type="nucleotide sequence ID" value="NZ_BPQD01000016.1"/>
</dbReference>
<evidence type="ECO:0000313" key="1">
    <source>
        <dbReference type="EMBL" id="MDN3592061.1"/>
    </source>
</evidence>
<keyword evidence="2" id="KW-1185">Reference proteome</keyword>